<accession>A0ABW0GFL8</accession>
<keyword evidence="1" id="KW-0732">Signal</keyword>
<evidence type="ECO:0000313" key="2">
    <source>
        <dbReference type="EMBL" id="MFC5359864.1"/>
    </source>
</evidence>
<dbReference type="EMBL" id="JBHSLC010000118">
    <property type="protein sequence ID" value="MFC5359864.1"/>
    <property type="molecule type" value="Genomic_DNA"/>
</dbReference>
<proteinExistence type="predicted"/>
<feature type="chain" id="PRO_5045338288" evidence="1">
    <location>
        <begin position="42"/>
        <end position="285"/>
    </location>
</feature>
<dbReference type="RefSeq" id="WP_377000191.1">
    <property type="nucleotide sequence ID" value="NZ_JBHSLC010000118.1"/>
</dbReference>
<evidence type="ECO:0000256" key="1">
    <source>
        <dbReference type="SAM" id="SignalP"/>
    </source>
</evidence>
<organism evidence="2 3">
    <name type="scientific">Azospirillum himalayense</name>
    <dbReference type="NCBI Taxonomy" id="654847"/>
    <lineage>
        <taxon>Bacteria</taxon>
        <taxon>Pseudomonadati</taxon>
        <taxon>Pseudomonadota</taxon>
        <taxon>Alphaproteobacteria</taxon>
        <taxon>Rhodospirillales</taxon>
        <taxon>Azospirillaceae</taxon>
        <taxon>Azospirillum</taxon>
    </lineage>
</organism>
<feature type="signal peptide" evidence="1">
    <location>
        <begin position="1"/>
        <end position="41"/>
    </location>
</feature>
<sequence length="285" mass="30233">MLNDLGSKLRKSIDSLAFKSGVAAAACMTALCMTAGSPALAGSVTQPGETIGLAVGAPLPEGVYFVDTFDWGVREGQNGAPDTTLAVNIPVLAWATPAKVLGARLQLLAALPALAVGVQNSDYTSGIYNPFLAGQLAWDLGNGLGVSYLLGVYLPVGNKLGFDSTSINQRLGISYTADDWNLTANTIYGIHTRSESRTLNPDFLNIDVTATKTFGKWTVGPVGFASWDLNKPTSTYRKQDQIALGALAGYNFDKVILQGYLTRTVSETNYGGKDTRAWGRLIVPF</sequence>
<evidence type="ECO:0000313" key="3">
    <source>
        <dbReference type="Proteomes" id="UP001596166"/>
    </source>
</evidence>
<keyword evidence="3" id="KW-1185">Reference proteome</keyword>
<name>A0ABW0GFL8_9PROT</name>
<reference evidence="3" key="1">
    <citation type="journal article" date="2019" name="Int. J. Syst. Evol. Microbiol.">
        <title>The Global Catalogue of Microorganisms (GCM) 10K type strain sequencing project: providing services to taxonomists for standard genome sequencing and annotation.</title>
        <authorList>
            <consortium name="The Broad Institute Genomics Platform"/>
            <consortium name="The Broad Institute Genome Sequencing Center for Infectious Disease"/>
            <person name="Wu L."/>
            <person name="Ma J."/>
        </authorList>
    </citation>
    <scope>NUCLEOTIDE SEQUENCE [LARGE SCALE GENOMIC DNA]</scope>
    <source>
        <strain evidence="3">CCUG 58760</strain>
    </source>
</reference>
<gene>
    <name evidence="2" type="ORF">ACFPMG_33210</name>
</gene>
<protein>
    <submittedName>
        <fullName evidence="2">Transporter</fullName>
    </submittedName>
</protein>
<comment type="caution">
    <text evidence="2">The sequence shown here is derived from an EMBL/GenBank/DDBJ whole genome shotgun (WGS) entry which is preliminary data.</text>
</comment>
<dbReference type="Proteomes" id="UP001596166">
    <property type="component" value="Unassembled WGS sequence"/>
</dbReference>